<evidence type="ECO:0000256" key="9">
    <source>
        <dbReference type="ARBA" id="ARBA00022801"/>
    </source>
</evidence>
<dbReference type="Proteomes" id="UP000229757">
    <property type="component" value="Chromosome"/>
</dbReference>
<gene>
    <name evidence="15" type="ORF">REIFOR_00027</name>
</gene>
<evidence type="ECO:0000259" key="14">
    <source>
        <dbReference type="Pfam" id="PF00561"/>
    </source>
</evidence>
<feature type="domain" description="AB hydrolase-1" evidence="14">
    <location>
        <begin position="45"/>
        <end position="308"/>
    </location>
</feature>
<evidence type="ECO:0000256" key="6">
    <source>
        <dbReference type="ARBA" id="ARBA00022438"/>
    </source>
</evidence>
<protein>
    <recommendedName>
        <fullName evidence="5 11">Proline iminopeptidase</fullName>
        <shortName evidence="11">PIP</shortName>
        <ecNumber evidence="4 11">3.4.11.5</ecNumber>
    </recommendedName>
    <alternativeName>
        <fullName evidence="10 11">Prolyl aminopeptidase</fullName>
    </alternativeName>
</protein>
<dbReference type="PIRSF" id="PIRSF006431">
    <property type="entry name" value="Pept_S33"/>
    <property type="match status" value="1"/>
</dbReference>
<dbReference type="NCBIfam" id="TIGR01249">
    <property type="entry name" value="pro_imino_pep_1"/>
    <property type="match status" value="1"/>
</dbReference>
<keyword evidence="7 11" id="KW-0963">Cytoplasm</keyword>
<sequence length="331" mass="36805">MRGVDGETEMKTLFPDIRPYRTEMLPVSHGHQLYLECSGSPEGIPVLVLHGGPGVGCSDKMRCFFDPERYHIIIFDQRGAGRSTPYADTEHNSSALILADIEQIRAHLGISRWVLFGGSFGATLALLYAQQCPEQVRGMILRGVFLGRAEDLDWLYRAGASRFFPEAWQRFIAPVGKRIGPDLIEDYYHLLRGENELAVVSAAKEWSRWESVNASFRPSVSAETYYMATHTAIAMARISTHFFRQQCFLRPNQIIAAASQLAGIPGFIVHGRYDMICPPEQAWALAQHWPDGELNLVREGGHSAFDVGLTDALIGATQKLALRLGSPESEA</sequence>
<dbReference type="InterPro" id="IPR005944">
    <property type="entry name" value="Pro_iminopeptidase"/>
</dbReference>
<keyword evidence="16" id="KW-1185">Reference proteome</keyword>
<evidence type="ECO:0000256" key="12">
    <source>
        <dbReference type="PIRSR" id="PIRSR006431-1"/>
    </source>
</evidence>
<dbReference type="Pfam" id="PF00561">
    <property type="entry name" value="Abhydrolase_1"/>
    <property type="match status" value="1"/>
</dbReference>
<dbReference type="EMBL" id="CP011797">
    <property type="protein sequence ID" value="ATX75205.1"/>
    <property type="molecule type" value="Genomic_DNA"/>
</dbReference>
<dbReference type="GO" id="GO:0005737">
    <property type="term" value="C:cytoplasm"/>
    <property type="evidence" value="ECO:0007669"/>
    <property type="project" value="UniProtKB-SubCell"/>
</dbReference>
<dbReference type="InterPro" id="IPR002410">
    <property type="entry name" value="Peptidase_S33"/>
</dbReference>
<organism evidence="15 16">
    <name type="scientific">Reinekea forsetii</name>
    <dbReference type="NCBI Taxonomy" id="1336806"/>
    <lineage>
        <taxon>Bacteria</taxon>
        <taxon>Pseudomonadati</taxon>
        <taxon>Pseudomonadota</taxon>
        <taxon>Gammaproteobacteria</taxon>
        <taxon>Oceanospirillales</taxon>
        <taxon>Saccharospirillaceae</taxon>
        <taxon>Reinekea</taxon>
    </lineage>
</organism>
<reference evidence="15 16" key="1">
    <citation type="journal article" date="2017" name="Environ. Microbiol.">
        <title>Genomic and physiological analyses of 'Reinekea forsetii' reveal a versatile opportunistic lifestyle during spring algae blooms.</title>
        <authorList>
            <person name="Avci B."/>
            <person name="Hahnke R.L."/>
            <person name="Chafee M."/>
            <person name="Fischer T."/>
            <person name="Gruber-Vodicka H."/>
            <person name="Tegetmeyer H.E."/>
            <person name="Harder J."/>
            <person name="Fuchs B.M."/>
            <person name="Amann R.I."/>
            <person name="Teeling H."/>
        </authorList>
    </citation>
    <scope>NUCLEOTIDE SEQUENCE [LARGE SCALE GENOMIC DNA]</scope>
    <source>
        <strain evidence="15 16">Hel1_31_D35</strain>
    </source>
</reference>
<evidence type="ECO:0000256" key="1">
    <source>
        <dbReference type="ARBA" id="ARBA00001585"/>
    </source>
</evidence>
<evidence type="ECO:0000256" key="8">
    <source>
        <dbReference type="ARBA" id="ARBA00022670"/>
    </source>
</evidence>
<dbReference type="InterPro" id="IPR000073">
    <property type="entry name" value="AB_hydrolase_1"/>
</dbReference>
<evidence type="ECO:0000256" key="5">
    <source>
        <dbReference type="ARBA" id="ARBA00021843"/>
    </source>
</evidence>
<dbReference type="PANTHER" id="PTHR43722:SF1">
    <property type="entry name" value="PROLINE IMINOPEPTIDASE"/>
    <property type="match status" value="1"/>
</dbReference>
<dbReference type="PANTHER" id="PTHR43722">
    <property type="entry name" value="PROLINE IMINOPEPTIDASE"/>
    <property type="match status" value="1"/>
</dbReference>
<dbReference type="Gene3D" id="3.40.50.1820">
    <property type="entry name" value="alpha/beta hydrolase"/>
    <property type="match status" value="1"/>
</dbReference>
<evidence type="ECO:0000313" key="15">
    <source>
        <dbReference type="EMBL" id="ATX75205.1"/>
    </source>
</evidence>
<evidence type="ECO:0000256" key="3">
    <source>
        <dbReference type="ARBA" id="ARBA00010088"/>
    </source>
</evidence>
<name>A0A2K8KJG3_9GAMM</name>
<evidence type="ECO:0000313" key="16">
    <source>
        <dbReference type="Proteomes" id="UP000229757"/>
    </source>
</evidence>
<dbReference type="GO" id="GO:0006508">
    <property type="term" value="P:proteolysis"/>
    <property type="evidence" value="ECO:0007669"/>
    <property type="project" value="UniProtKB-KW"/>
</dbReference>
<keyword evidence="8 11" id="KW-0645">Protease</keyword>
<feature type="active site" description="Proton donor" evidence="12">
    <location>
        <position position="302"/>
    </location>
</feature>
<evidence type="ECO:0000256" key="2">
    <source>
        <dbReference type="ARBA" id="ARBA00004496"/>
    </source>
</evidence>
<evidence type="ECO:0000256" key="7">
    <source>
        <dbReference type="ARBA" id="ARBA00022490"/>
    </source>
</evidence>
<comment type="catalytic activity">
    <reaction evidence="1 11 13">
        <text>Release of N-terminal proline from a peptide.</text>
        <dbReference type="EC" id="3.4.11.5"/>
    </reaction>
</comment>
<evidence type="ECO:0000256" key="10">
    <source>
        <dbReference type="ARBA" id="ARBA00029605"/>
    </source>
</evidence>
<evidence type="ECO:0000256" key="11">
    <source>
        <dbReference type="PIRNR" id="PIRNR006431"/>
    </source>
</evidence>
<evidence type="ECO:0000256" key="4">
    <source>
        <dbReference type="ARBA" id="ARBA00012568"/>
    </source>
</evidence>
<feature type="active site" description="Nucleophile" evidence="12">
    <location>
        <position position="119"/>
    </location>
</feature>
<comment type="similarity">
    <text evidence="3 11 13">Belongs to the peptidase S33 family.</text>
</comment>
<dbReference type="EC" id="3.4.11.5" evidence="4 11"/>
<dbReference type="SUPFAM" id="SSF53474">
    <property type="entry name" value="alpha/beta-Hydrolases"/>
    <property type="match status" value="1"/>
</dbReference>
<dbReference type="GO" id="GO:0004177">
    <property type="term" value="F:aminopeptidase activity"/>
    <property type="evidence" value="ECO:0007669"/>
    <property type="project" value="UniProtKB-UniRule"/>
</dbReference>
<dbReference type="KEGG" id="rfo:REIFOR_00027"/>
<proteinExistence type="inferred from homology"/>
<dbReference type="InterPro" id="IPR029058">
    <property type="entry name" value="AB_hydrolase_fold"/>
</dbReference>
<keyword evidence="9 11" id="KW-0378">Hydrolase</keyword>
<comment type="subcellular location">
    <subcellularLocation>
        <location evidence="2 11">Cytoplasm</location>
    </subcellularLocation>
</comment>
<dbReference type="AlphaFoldDB" id="A0A2K8KJG3"/>
<keyword evidence="6 11" id="KW-0031">Aminopeptidase</keyword>
<feature type="active site" evidence="12">
    <location>
        <position position="274"/>
    </location>
</feature>
<accession>A0A2K8KJG3</accession>
<dbReference type="PRINTS" id="PR00793">
    <property type="entry name" value="PROAMNOPTASE"/>
</dbReference>
<evidence type="ECO:0000256" key="13">
    <source>
        <dbReference type="RuleBase" id="RU003421"/>
    </source>
</evidence>